<evidence type="ECO:0000313" key="7">
    <source>
        <dbReference type="EMBL" id="GAO00910.1"/>
    </source>
</evidence>
<dbReference type="InterPro" id="IPR006726">
    <property type="entry name" value="PHBA_efflux_AaeB/fusaric-R"/>
</dbReference>
<gene>
    <name evidence="7" type="ORF">Gxy13693_071_002</name>
</gene>
<accession>A0A0D6QBV7</accession>
<feature type="transmembrane region" description="Helical" evidence="6">
    <location>
        <begin position="85"/>
        <end position="104"/>
    </location>
</feature>
<dbReference type="GO" id="GO:0022857">
    <property type="term" value="F:transmembrane transporter activity"/>
    <property type="evidence" value="ECO:0007669"/>
    <property type="project" value="InterPro"/>
</dbReference>
<feature type="transmembrane region" description="Helical" evidence="6">
    <location>
        <begin position="134"/>
        <end position="152"/>
    </location>
</feature>
<feature type="transmembrane region" description="Helical" evidence="6">
    <location>
        <begin position="463"/>
        <end position="481"/>
    </location>
</feature>
<keyword evidence="5 6" id="KW-0472">Membrane</keyword>
<keyword evidence="3 6" id="KW-0812">Transmembrane</keyword>
<dbReference type="EMBL" id="BANJ01000071">
    <property type="protein sequence ID" value="GAO00910.1"/>
    <property type="molecule type" value="Genomic_DNA"/>
</dbReference>
<reference evidence="7 8" key="1">
    <citation type="submission" date="2012-11" db="EMBL/GenBank/DDBJ databases">
        <title>Whole genome sequence of Gluconacetobacter xylinus NBRC 13693.</title>
        <authorList>
            <person name="Azuma Y."/>
            <person name="Higashiura N."/>
            <person name="Hirakawa H."/>
            <person name="Matsushita K."/>
        </authorList>
    </citation>
    <scope>NUCLEOTIDE SEQUENCE [LARGE SCALE GENOMIC DNA]</scope>
    <source>
        <strain evidence="7 8">NBRC 13693</strain>
    </source>
</reference>
<evidence type="ECO:0000256" key="6">
    <source>
        <dbReference type="SAM" id="Phobius"/>
    </source>
</evidence>
<organism evidence="7 8">
    <name type="scientific">Komagataeibacter xylinus NBRC 13693</name>
    <dbReference type="NCBI Taxonomy" id="1234668"/>
    <lineage>
        <taxon>Bacteria</taxon>
        <taxon>Pseudomonadati</taxon>
        <taxon>Pseudomonadota</taxon>
        <taxon>Alphaproteobacteria</taxon>
        <taxon>Acetobacterales</taxon>
        <taxon>Acetobacteraceae</taxon>
        <taxon>Komagataeibacter</taxon>
    </lineage>
</organism>
<evidence type="ECO:0000256" key="3">
    <source>
        <dbReference type="ARBA" id="ARBA00022692"/>
    </source>
</evidence>
<keyword evidence="2" id="KW-1003">Cell membrane</keyword>
<feature type="transmembrane region" description="Helical" evidence="6">
    <location>
        <begin position="158"/>
        <end position="183"/>
    </location>
</feature>
<dbReference type="GO" id="GO:0005886">
    <property type="term" value="C:plasma membrane"/>
    <property type="evidence" value="ECO:0007669"/>
    <property type="project" value="UniProtKB-SubCell"/>
</dbReference>
<keyword evidence="4 6" id="KW-1133">Transmembrane helix</keyword>
<evidence type="ECO:0000256" key="5">
    <source>
        <dbReference type="ARBA" id="ARBA00023136"/>
    </source>
</evidence>
<dbReference type="Pfam" id="PF04632">
    <property type="entry name" value="FUSC"/>
    <property type="match status" value="1"/>
</dbReference>
<feature type="transmembrane region" description="Helical" evidence="6">
    <location>
        <begin position="386"/>
        <end position="402"/>
    </location>
</feature>
<proteinExistence type="predicted"/>
<evidence type="ECO:0000256" key="2">
    <source>
        <dbReference type="ARBA" id="ARBA00022475"/>
    </source>
</evidence>
<dbReference type="Proteomes" id="UP000032683">
    <property type="component" value="Unassembled WGS sequence"/>
</dbReference>
<dbReference type="PANTHER" id="PTHR30509:SF40">
    <property type="entry name" value="BLR3852 PROTEIN"/>
    <property type="match status" value="1"/>
</dbReference>
<name>A0A0D6QBV7_KOMXY</name>
<comment type="subcellular location">
    <subcellularLocation>
        <location evidence="1">Cell membrane</location>
        <topology evidence="1">Multi-pass membrane protein</topology>
    </subcellularLocation>
</comment>
<sequence>MGARTATLPLTERITTVLLHPVRRVSWIYAPTLPDLAFAVRTSFAAIISLLIAMWMELDSPQWAPLTVWVVAQSSRGESLSKARWRIFGTLVGGVAAITLMAAFPQAPALFFTCLSLWIGLCCALATLLDQYRAYGLVLTGFTSAIIATGAITQPDDVFAISVARTSYIILGVLCEAVLAVVFMPRMVEHARQQLLDRLAETFRATCANIIQQICAPAGPEQQAITGSLLKQIVTFSGQIEFSALELGPRNHVGDHARRALAGMLVMLAQARALQILHPRMTAPPRMDDTPPERALAAWLQQNTPDPATDMVDSPEWQPVTTALVSEAARVRSEMTACATAPRGDRFRFSLTSRRHMHEAVNNGIRAAAAIMGACMVWEITAWHHGPAFISFVALIYGLMATRENPLVATTPFLKGGLWCAAVASVLALWIIPAITAPEILLAALLVPMTIGGLAARRPHLAGYAFSFNMFLPVLIGPINQGRFDEVSFFNNTMAFLASIIFVLLTYRLVVPFRMDVHIRRTEAWVSQRLRHLGRIGTHTDATTWLAACAASLVRILFQASALPPPVLGACMTRQIMSMTVGIYIIRLRELVRGGHLSPRAGRIVGLFLARWDRGQAAAMTPYVLAWTRHEQARVTTPQARQQMAEVLACLQIITTGLRENPDIMTQKVTKYVVSDMS</sequence>
<dbReference type="RefSeq" id="WP_048857093.1">
    <property type="nucleotide sequence ID" value="NZ_BANJ01000071.1"/>
</dbReference>
<feature type="transmembrane region" description="Helical" evidence="6">
    <location>
        <begin position="493"/>
        <end position="511"/>
    </location>
</feature>
<evidence type="ECO:0000256" key="1">
    <source>
        <dbReference type="ARBA" id="ARBA00004651"/>
    </source>
</evidence>
<comment type="caution">
    <text evidence="7">The sequence shown here is derived from an EMBL/GenBank/DDBJ whole genome shotgun (WGS) entry which is preliminary data.</text>
</comment>
<dbReference type="AlphaFoldDB" id="A0A0D6QBV7"/>
<feature type="transmembrane region" description="Helical" evidence="6">
    <location>
        <begin position="110"/>
        <end position="129"/>
    </location>
</feature>
<evidence type="ECO:0000313" key="8">
    <source>
        <dbReference type="Proteomes" id="UP000032683"/>
    </source>
</evidence>
<evidence type="ECO:0000256" key="4">
    <source>
        <dbReference type="ARBA" id="ARBA00022989"/>
    </source>
</evidence>
<protein>
    <submittedName>
        <fullName evidence="7">Fusaric acid resistance protein FusB</fullName>
    </submittedName>
</protein>
<dbReference type="PANTHER" id="PTHR30509">
    <property type="entry name" value="P-HYDROXYBENZOIC ACID EFFLUX PUMP SUBUNIT-RELATED"/>
    <property type="match status" value="1"/>
</dbReference>